<comment type="caution">
    <text evidence="2">The sequence shown here is derived from an EMBL/GenBank/DDBJ whole genome shotgun (WGS) entry which is preliminary data.</text>
</comment>
<dbReference type="InterPro" id="IPR012337">
    <property type="entry name" value="RNaseH-like_sf"/>
</dbReference>
<proteinExistence type="predicted"/>
<dbReference type="InterPro" id="IPR055298">
    <property type="entry name" value="AtLOH3-like"/>
</dbReference>
<organism evidence="2 3">
    <name type="scientific">Saponaria officinalis</name>
    <name type="common">Common soapwort</name>
    <name type="synonym">Lychnis saponaria</name>
    <dbReference type="NCBI Taxonomy" id="3572"/>
    <lineage>
        <taxon>Eukaryota</taxon>
        <taxon>Viridiplantae</taxon>
        <taxon>Streptophyta</taxon>
        <taxon>Embryophyta</taxon>
        <taxon>Tracheophyta</taxon>
        <taxon>Spermatophyta</taxon>
        <taxon>Magnoliopsida</taxon>
        <taxon>eudicotyledons</taxon>
        <taxon>Gunneridae</taxon>
        <taxon>Pentapetalae</taxon>
        <taxon>Caryophyllales</taxon>
        <taxon>Caryophyllaceae</taxon>
        <taxon>Caryophylleae</taxon>
        <taxon>Saponaria</taxon>
    </lineage>
</organism>
<dbReference type="InterPro" id="IPR006580">
    <property type="entry name" value="Znf_TTF"/>
</dbReference>
<reference evidence="2" key="1">
    <citation type="submission" date="2024-03" db="EMBL/GenBank/DDBJ databases">
        <title>WGS assembly of Saponaria officinalis var. Norfolk2.</title>
        <authorList>
            <person name="Jenkins J."/>
            <person name="Shu S."/>
            <person name="Grimwood J."/>
            <person name="Barry K."/>
            <person name="Goodstein D."/>
            <person name="Schmutz J."/>
            <person name="Leebens-Mack J."/>
            <person name="Osbourn A."/>
        </authorList>
    </citation>
    <scope>NUCLEOTIDE SEQUENCE [LARGE SCALE GENOMIC DNA]</scope>
    <source>
        <strain evidence="2">JIC</strain>
    </source>
</reference>
<sequence length="515" mass="59238">MRKPINDYDPQVRDNIRREYVVKGPCQPFSHNFPKTIIAKRPRCFQVEWFNKWDWLEYSVSKDAAFCFWCYLFRGDVVKRSGDDVFVKSGFHNWKKACEKFREHVGGVGSAHNEARIAFFAFKDQRQSLTRRMISCSRELNVAYRARLTASVDVVRLLLGQGLALRGHDESKCSLNKGNFLEILDWYKNVPNNHKLTSPQIQKEIVSACASETTKVIVSDIGEKFFSILIDEARDSSVKEQMAIIVRYVSNGVVMERFLGVVHVIDTTALSLKSGVVEFFTKHGLSISKLRGQGYDGASNMRGKLKDEFRQKQHECMVEKLEKGEIETGRGLNQETTLTRPGATRWGSHYTTIIRLLSLWPSTIQVLENIFHDGTEMKTRGVASSNIGLTNVLSQFLQQKDQNIIEAVSLVQSTKRQLLELRNEGWDKFLQGVNDFCTQNDIAILNMQDKTYGRFRSQRGTTNEHHFHYDIFNERAFSAMNIIKTDLRNKMGDDFLTNCLVCYIEKDVFRSIDNE</sequence>
<dbReference type="EMBL" id="JBDFQZ010000001">
    <property type="protein sequence ID" value="KAK9757909.1"/>
    <property type="molecule type" value="Genomic_DNA"/>
</dbReference>
<accession>A0AAW1NGI1</accession>
<evidence type="ECO:0000259" key="1">
    <source>
        <dbReference type="SMART" id="SM00597"/>
    </source>
</evidence>
<evidence type="ECO:0000313" key="3">
    <source>
        <dbReference type="Proteomes" id="UP001443914"/>
    </source>
</evidence>
<dbReference type="InterPro" id="IPR025398">
    <property type="entry name" value="DUF4371"/>
</dbReference>
<evidence type="ECO:0000313" key="2">
    <source>
        <dbReference type="EMBL" id="KAK9757909.1"/>
    </source>
</evidence>
<dbReference type="Proteomes" id="UP001443914">
    <property type="component" value="Unassembled WGS sequence"/>
</dbReference>
<feature type="non-terminal residue" evidence="2">
    <location>
        <position position="515"/>
    </location>
</feature>
<name>A0AAW1NGI1_SAPOF</name>
<dbReference type="PANTHER" id="PTHR11697:SF230">
    <property type="entry name" value="ZINC FINGER, MYM DOMAIN CONTAINING 1"/>
    <property type="match status" value="1"/>
</dbReference>
<dbReference type="SMART" id="SM00597">
    <property type="entry name" value="ZnF_TTF"/>
    <property type="match status" value="1"/>
</dbReference>
<gene>
    <name evidence="2" type="ORF">RND81_01G194300</name>
</gene>
<feature type="domain" description="TTF-type" evidence="1">
    <location>
        <begin position="41"/>
        <end position="135"/>
    </location>
</feature>
<dbReference type="Pfam" id="PF14291">
    <property type="entry name" value="DUF4371"/>
    <property type="match status" value="1"/>
</dbReference>
<dbReference type="AlphaFoldDB" id="A0AAW1NGI1"/>
<dbReference type="PANTHER" id="PTHR11697">
    <property type="entry name" value="GENERAL TRANSCRIPTION FACTOR 2-RELATED ZINC FINGER PROTEIN"/>
    <property type="match status" value="1"/>
</dbReference>
<protein>
    <recommendedName>
        <fullName evidence="1">TTF-type domain-containing protein</fullName>
    </recommendedName>
</protein>
<keyword evidence="3" id="KW-1185">Reference proteome</keyword>
<dbReference type="SUPFAM" id="SSF53098">
    <property type="entry name" value="Ribonuclease H-like"/>
    <property type="match status" value="1"/>
</dbReference>